<evidence type="ECO:0000259" key="2">
    <source>
        <dbReference type="PROSITE" id="PS50043"/>
    </source>
</evidence>
<dbReference type="SUPFAM" id="SSF46894">
    <property type="entry name" value="C-terminal effector domain of the bipartite response regulators"/>
    <property type="match status" value="1"/>
</dbReference>
<dbReference type="Gene3D" id="3.40.50.2300">
    <property type="match status" value="1"/>
</dbReference>
<reference evidence="4" key="1">
    <citation type="submission" date="2017-09" db="EMBL/GenBank/DDBJ databases">
        <authorList>
            <person name="Varghese N."/>
            <person name="Submissions S."/>
        </authorList>
    </citation>
    <scope>NUCLEOTIDE SEQUENCE [LARGE SCALE GENOMIC DNA]</scope>
    <source>
        <strain evidence="4">JKS000234</strain>
    </source>
</reference>
<name>A0A286DML5_9GAMM</name>
<dbReference type="GO" id="GO:0003677">
    <property type="term" value="F:DNA binding"/>
    <property type="evidence" value="ECO:0007669"/>
    <property type="project" value="UniProtKB-KW"/>
</dbReference>
<dbReference type="EMBL" id="OCMY01000002">
    <property type="protein sequence ID" value="SOD59734.1"/>
    <property type="molecule type" value="Genomic_DNA"/>
</dbReference>
<dbReference type="SMART" id="SM00421">
    <property type="entry name" value="HTH_LUXR"/>
    <property type="match status" value="1"/>
</dbReference>
<dbReference type="PROSITE" id="PS50043">
    <property type="entry name" value="HTH_LUXR_2"/>
    <property type="match status" value="1"/>
</dbReference>
<keyword evidence="4" id="KW-1185">Reference proteome</keyword>
<dbReference type="AlphaFoldDB" id="A0A286DML5"/>
<dbReference type="GO" id="GO:0006355">
    <property type="term" value="P:regulation of DNA-templated transcription"/>
    <property type="evidence" value="ECO:0007669"/>
    <property type="project" value="InterPro"/>
</dbReference>
<sequence length="197" mass="22098">MLSLTLVDNNQWIAEGLNHYFSEKPVQIKKIDIDSLNSALKNIAGCNVLISELTAYGRDVQFFTELLRKVKASSPATRIIVLTDLNEKAVVSYVMSVLPGVIFLAKTSSLDDICDAVVGHATTQSTRRTKQTLSPREFGLLRLLGQTSNLTDIAYSLRLSCKTISHHRQSIIRKLNCANNKELFNRLNRMGYQLEKI</sequence>
<keyword evidence="1 3" id="KW-0238">DNA-binding</keyword>
<dbReference type="InterPro" id="IPR039420">
    <property type="entry name" value="WalR-like"/>
</dbReference>
<dbReference type="PANTHER" id="PTHR43214:SF17">
    <property type="entry name" value="TRANSCRIPTIONAL REGULATORY PROTEIN RCSB"/>
    <property type="match status" value="1"/>
</dbReference>
<proteinExistence type="predicted"/>
<protein>
    <submittedName>
        <fullName evidence="3">DNA-binding response regulator, NarL/FixJ family, contains REC and HTH domains</fullName>
    </submittedName>
</protein>
<organism evidence="3 4">
    <name type="scientific">Candidatus Pantoea floridensis</name>
    <dbReference type="NCBI Taxonomy" id="1938870"/>
    <lineage>
        <taxon>Bacteria</taxon>
        <taxon>Pseudomonadati</taxon>
        <taxon>Pseudomonadota</taxon>
        <taxon>Gammaproteobacteria</taxon>
        <taxon>Enterobacterales</taxon>
        <taxon>Erwiniaceae</taxon>
        <taxon>Pantoea</taxon>
    </lineage>
</organism>
<dbReference type="Pfam" id="PF00196">
    <property type="entry name" value="GerE"/>
    <property type="match status" value="1"/>
</dbReference>
<evidence type="ECO:0000313" key="4">
    <source>
        <dbReference type="Proteomes" id="UP000219271"/>
    </source>
</evidence>
<gene>
    <name evidence="3" type="ORF">SAMN06273570_4406</name>
</gene>
<dbReference type="RefSeq" id="WP_097097877.1">
    <property type="nucleotide sequence ID" value="NZ_OCMY01000002.1"/>
</dbReference>
<dbReference type="InterPro" id="IPR000792">
    <property type="entry name" value="Tscrpt_reg_LuxR_C"/>
</dbReference>
<dbReference type="Proteomes" id="UP000219271">
    <property type="component" value="Unassembled WGS sequence"/>
</dbReference>
<dbReference type="PANTHER" id="PTHR43214">
    <property type="entry name" value="TWO-COMPONENT RESPONSE REGULATOR"/>
    <property type="match status" value="1"/>
</dbReference>
<accession>A0A286DML5</accession>
<feature type="domain" description="HTH luxR-type" evidence="2">
    <location>
        <begin position="126"/>
        <end position="191"/>
    </location>
</feature>
<evidence type="ECO:0000313" key="3">
    <source>
        <dbReference type="EMBL" id="SOD59734.1"/>
    </source>
</evidence>
<evidence type="ECO:0000256" key="1">
    <source>
        <dbReference type="ARBA" id="ARBA00023125"/>
    </source>
</evidence>
<dbReference type="InterPro" id="IPR016032">
    <property type="entry name" value="Sig_transdc_resp-reg_C-effctor"/>
</dbReference>
<dbReference type="OrthoDB" id="6546889at2"/>